<keyword evidence="6" id="KW-1185">Reference proteome</keyword>
<comment type="similarity">
    <text evidence="1">Belongs to the nuclear hormone receptor family.</text>
</comment>
<organism evidence="5 6">
    <name type="scientific">Heterodera trifolii</name>
    <dbReference type="NCBI Taxonomy" id="157864"/>
    <lineage>
        <taxon>Eukaryota</taxon>
        <taxon>Metazoa</taxon>
        <taxon>Ecdysozoa</taxon>
        <taxon>Nematoda</taxon>
        <taxon>Chromadorea</taxon>
        <taxon>Rhabditida</taxon>
        <taxon>Tylenchina</taxon>
        <taxon>Tylenchomorpha</taxon>
        <taxon>Tylenchoidea</taxon>
        <taxon>Heteroderidae</taxon>
        <taxon>Heteroderinae</taxon>
        <taxon>Heterodera</taxon>
    </lineage>
</organism>
<comment type="caution">
    <text evidence="5">The sequence shown here is derived from an EMBL/GenBank/DDBJ whole genome shotgun (WGS) entry which is preliminary data.</text>
</comment>
<evidence type="ECO:0000256" key="1">
    <source>
        <dbReference type="ARBA" id="ARBA00005993"/>
    </source>
</evidence>
<keyword evidence="2" id="KW-0805">Transcription regulation</keyword>
<proteinExistence type="inferred from homology"/>
<evidence type="ECO:0000313" key="5">
    <source>
        <dbReference type="EMBL" id="KAL3074545.1"/>
    </source>
</evidence>
<protein>
    <submittedName>
        <fullName evidence="5">Uncharacterized protein</fullName>
    </submittedName>
</protein>
<dbReference type="PANTHER" id="PTHR45886">
    <property type="entry name" value="NUCLEAR HORMONE RECEPTOR FAMILY-RELATED-RELATED"/>
    <property type="match status" value="1"/>
</dbReference>
<evidence type="ECO:0000256" key="3">
    <source>
        <dbReference type="ARBA" id="ARBA00023163"/>
    </source>
</evidence>
<dbReference type="EMBL" id="JBICBT010001296">
    <property type="protein sequence ID" value="KAL3074545.1"/>
    <property type="molecule type" value="Genomic_DNA"/>
</dbReference>
<reference evidence="5 6" key="1">
    <citation type="submission" date="2024-10" db="EMBL/GenBank/DDBJ databases">
        <authorList>
            <person name="Kim D."/>
        </authorList>
    </citation>
    <scope>NUCLEOTIDE SEQUENCE [LARGE SCALE GENOMIC DNA]</scope>
    <source>
        <strain evidence="5">BH-2024</strain>
    </source>
</reference>
<dbReference type="PANTHER" id="PTHR45886:SF18">
    <property type="entry name" value="NR LBD DOMAIN-CONTAINING PROTEIN-RELATED"/>
    <property type="match status" value="1"/>
</dbReference>
<dbReference type="Gene3D" id="1.10.565.10">
    <property type="entry name" value="Retinoid X Receptor"/>
    <property type="match status" value="1"/>
</dbReference>
<evidence type="ECO:0000256" key="2">
    <source>
        <dbReference type="ARBA" id="ARBA00023015"/>
    </source>
</evidence>
<dbReference type="InterPro" id="IPR035500">
    <property type="entry name" value="NHR-like_dom_sf"/>
</dbReference>
<sequence length="166" mass="18989">MCVKFRSMRANSEIELKFPSNNVPLRELQQYPAYNSDLMAQKMALYLFSNLMEPFCRTRLCLEEFLLLRAILICHSGAPNLSRPAQKLIQSEAERYSSILLHFLQLKYGVAGASRYAQWDICGRTFADGHLRTDICGRTLADGHLRTDTCGRTFADGHLRTIQKKI</sequence>
<accession>A0ABD2IAI3</accession>
<dbReference type="Proteomes" id="UP001620626">
    <property type="component" value="Unassembled WGS sequence"/>
</dbReference>
<evidence type="ECO:0000256" key="4">
    <source>
        <dbReference type="ARBA" id="ARBA00023170"/>
    </source>
</evidence>
<keyword evidence="3" id="KW-0804">Transcription</keyword>
<dbReference type="AlphaFoldDB" id="A0ABD2IAI3"/>
<dbReference type="SUPFAM" id="SSF48508">
    <property type="entry name" value="Nuclear receptor ligand-binding domain"/>
    <property type="match status" value="1"/>
</dbReference>
<name>A0ABD2IAI3_9BILA</name>
<gene>
    <name evidence="5" type="ORF">niasHT_034882</name>
</gene>
<evidence type="ECO:0000313" key="6">
    <source>
        <dbReference type="Proteomes" id="UP001620626"/>
    </source>
</evidence>
<keyword evidence="4" id="KW-0675">Receptor</keyword>